<reference evidence="8 9" key="1">
    <citation type="submission" date="2015-01" db="EMBL/GenBank/DDBJ databases">
        <title>The Genome Sequence of Rhinocladiella mackenzie CBS 650.93.</title>
        <authorList>
            <consortium name="The Broad Institute Genomics Platform"/>
            <person name="Cuomo C."/>
            <person name="de Hoog S."/>
            <person name="Gorbushina A."/>
            <person name="Stielow B."/>
            <person name="Teixiera M."/>
            <person name="Abouelleil A."/>
            <person name="Chapman S.B."/>
            <person name="Priest M."/>
            <person name="Young S.K."/>
            <person name="Wortman J."/>
            <person name="Nusbaum C."/>
            <person name="Birren B."/>
        </authorList>
    </citation>
    <scope>NUCLEOTIDE SEQUENCE [LARGE SCALE GENOMIC DNA]</scope>
    <source>
        <strain evidence="8 9">CBS 650.93</strain>
    </source>
</reference>
<keyword evidence="2" id="KW-0479">Metal-binding</keyword>
<dbReference type="SUPFAM" id="SSF57701">
    <property type="entry name" value="Zn2/Cys6 DNA-binding domain"/>
    <property type="match status" value="1"/>
</dbReference>
<dbReference type="InterPro" id="IPR051089">
    <property type="entry name" value="prtT"/>
</dbReference>
<dbReference type="Proteomes" id="UP000053617">
    <property type="component" value="Unassembled WGS sequence"/>
</dbReference>
<accession>A0A0D2IPI1</accession>
<dbReference type="InterPro" id="IPR001138">
    <property type="entry name" value="Zn2Cys6_DnaBD"/>
</dbReference>
<evidence type="ECO:0000256" key="5">
    <source>
        <dbReference type="ARBA" id="ARBA00023163"/>
    </source>
</evidence>
<dbReference type="GO" id="GO:0006351">
    <property type="term" value="P:DNA-templated transcription"/>
    <property type="evidence" value="ECO:0007669"/>
    <property type="project" value="InterPro"/>
</dbReference>
<proteinExistence type="predicted"/>
<evidence type="ECO:0000259" key="7">
    <source>
        <dbReference type="PROSITE" id="PS00463"/>
    </source>
</evidence>
<evidence type="ECO:0000256" key="2">
    <source>
        <dbReference type="ARBA" id="ARBA00022723"/>
    </source>
</evidence>
<dbReference type="GO" id="GO:0008270">
    <property type="term" value="F:zinc ion binding"/>
    <property type="evidence" value="ECO:0007669"/>
    <property type="project" value="InterPro"/>
</dbReference>
<keyword evidence="9" id="KW-1185">Reference proteome</keyword>
<keyword evidence="6" id="KW-0539">Nucleus</keyword>
<evidence type="ECO:0000256" key="3">
    <source>
        <dbReference type="ARBA" id="ARBA00023015"/>
    </source>
</evidence>
<dbReference type="EMBL" id="KN847476">
    <property type="protein sequence ID" value="KIX07799.1"/>
    <property type="molecule type" value="Genomic_DNA"/>
</dbReference>
<evidence type="ECO:0000256" key="1">
    <source>
        <dbReference type="ARBA" id="ARBA00004123"/>
    </source>
</evidence>
<dbReference type="PANTHER" id="PTHR31845:SF10">
    <property type="entry name" value="ZN(II)2CYS6 TRANSCRIPTION FACTOR (EUROFUNG)"/>
    <property type="match status" value="1"/>
</dbReference>
<dbReference type="PANTHER" id="PTHR31845">
    <property type="entry name" value="FINGER DOMAIN PROTEIN, PUTATIVE-RELATED"/>
    <property type="match status" value="1"/>
</dbReference>
<feature type="domain" description="Zn(2)-C6 fungal-type" evidence="7">
    <location>
        <begin position="19"/>
        <end position="49"/>
    </location>
</feature>
<dbReference type="CDD" id="cd00067">
    <property type="entry name" value="GAL4"/>
    <property type="match status" value="1"/>
</dbReference>
<evidence type="ECO:0000313" key="8">
    <source>
        <dbReference type="EMBL" id="KIX07799.1"/>
    </source>
</evidence>
<dbReference type="GO" id="GO:0000976">
    <property type="term" value="F:transcription cis-regulatory region binding"/>
    <property type="evidence" value="ECO:0007669"/>
    <property type="project" value="TreeGrafter"/>
</dbReference>
<dbReference type="GeneID" id="25290524"/>
<dbReference type="RefSeq" id="XP_013274935.1">
    <property type="nucleotide sequence ID" value="XM_013419481.1"/>
</dbReference>
<evidence type="ECO:0000313" key="9">
    <source>
        <dbReference type="Proteomes" id="UP000053617"/>
    </source>
</evidence>
<evidence type="ECO:0000256" key="4">
    <source>
        <dbReference type="ARBA" id="ARBA00023125"/>
    </source>
</evidence>
<dbReference type="VEuPathDB" id="FungiDB:Z518_02453"/>
<dbReference type="PROSITE" id="PS00463">
    <property type="entry name" value="ZN2_CY6_FUNGAL_1"/>
    <property type="match status" value="1"/>
</dbReference>
<dbReference type="CDD" id="cd12148">
    <property type="entry name" value="fungal_TF_MHR"/>
    <property type="match status" value="1"/>
</dbReference>
<organism evidence="8 9">
    <name type="scientific">Rhinocladiella mackenziei CBS 650.93</name>
    <dbReference type="NCBI Taxonomy" id="1442369"/>
    <lineage>
        <taxon>Eukaryota</taxon>
        <taxon>Fungi</taxon>
        <taxon>Dikarya</taxon>
        <taxon>Ascomycota</taxon>
        <taxon>Pezizomycotina</taxon>
        <taxon>Eurotiomycetes</taxon>
        <taxon>Chaetothyriomycetidae</taxon>
        <taxon>Chaetothyriales</taxon>
        <taxon>Herpotrichiellaceae</taxon>
        <taxon>Rhinocladiella</taxon>
    </lineage>
</organism>
<dbReference type="HOGENOM" id="CLU_006524_7_2_1"/>
<dbReference type="AlphaFoldDB" id="A0A0D2IPI1"/>
<dbReference type="GO" id="GO:0000981">
    <property type="term" value="F:DNA-binding transcription factor activity, RNA polymerase II-specific"/>
    <property type="evidence" value="ECO:0007669"/>
    <property type="project" value="InterPro"/>
</dbReference>
<keyword evidence="3" id="KW-0805">Transcription regulation</keyword>
<name>A0A0D2IPI1_9EURO</name>
<evidence type="ECO:0000256" key="6">
    <source>
        <dbReference type="ARBA" id="ARBA00023242"/>
    </source>
</evidence>
<dbReference type="OrthoDB" id="5226580at2759"/>
<dbReference type="GO" id="GO:0005634">
    <property type="term" value="C:nucleus"/>
    <property type="evidence" value="ECO:0007669"/>
    <property type="project" value="UniProtKB-SubCell"/>
</dbReference>
<protein>
    <recommendedName>
        <fullName evidence="7">Zn(2)-C6 fungal-type domain-containing protein</fullName>
    </recommendedName>
</protein>
<sequence>MFHITPTSEPEGGNRVPKACFPCARAKVRCEIEHGAGICKRCQRLKKPCSGQIPGAHKRKEAQKSDVTRLEQKLDGVTAILTTSERIGGPSFEGPALLSPTASVEHFIKTDGEAELILETYRSYMAPYFPFVVIPPNVDVNRFKEQKPVLFLTIAMVGCRHDRWQQSALGKRVREIISHKVLIKGEQSLDLLQGLLVYLAWYHFHLHLGNQLTNLTYLTISMMTDLGLYKEPNSKSRLRYANGSLKHFRKDPTPAATRTLEERRAFLGCFYTSAVVSICARDIETVRYSKYAEECCHILGETAEYSSDQYLVQLIRLYCLGEKINRTLNHDEIDTSSGLSTPIGACVKLFEVELRRLKASLPLDMPQSSKFHSSQNHPTLTEQAILLVNYHAIEIVLYEIALNDNIDPIRYGSLPMTRLNMLHACLNGAKACFELFYTTPVSIYFDLPHTVWALVGHAIAVTSMLTVFVSDGWDQNYVHNTLNFCSAIDTMAQKVEEAKEHAQTSIRQVNGSSNGSTPRIAPEIFMTLAPKLQMIKEAHEARRLAQLKTLDNSQVATPSEGSIPAAAAAGFDDDPTMPGAAALFEFLDDSFWQQFT</sequence>
<dbReference type="Pfam" id="PF04082">
    <property type="entry name" value="Fungal_trans"/>
    <property type="match status" value="1"/>
</dbReference>
<dbReference type="InterPro" id="IPR036864">
    <property type="entry name" value="Zn2-C6_fun-type_DNA-bd_sf"/>
</dbReference>
<keyword evidence="5" id="KW-0804">Transcription</keyword>
<dbReference type="InterPro" id="IPR007219">
    <property type="entry name" value="XnlR_reg_dom"/>
</dbReference>
<dbReference type="Gene3D" id="4.10.240.10">
    <property type="entry name" value="Zn(2)-C6 fungal-type DNA-binding domain"/>
    <property type="match status" value="1"/>
</dbReference>
<gene>
    <name evidence="8" type="ORF">Z518_02453</name>
</gene>
<comment type="subcellular location">
    <subcellularLocation>
        <location evidence="1">Nucleus</location>
    </subcellularLocation>
</comment>
<keyword evidence="4" id="KW-0238">DNA-binding</keyword>
<dbReference type="STRING" id="1442369.A0A0D2IPI1"/>